<dbReference type="SUPFAM" id="SSF53850">
    <property type="entry name" value="Periplasmic binding protein-like II"/>
    <property type="match status" value="1"/>
</dbReference>
<dbReference type="InterPro" id="IPR050950">
    <property type="entry name" value="HTH-type_LysR_regulators"/>
</dbReference>
<keyword evidence="4" id="KW-0804">Transcription</keyword>
<evidence type="ECO:0000313" key="7">
    <source>
        <dbReference type="Proteomes" id="UP000078486"/>
    </source>
</evidence>
<dbReference type="FunFam" id="1.10.10.10:FF:000001">
    <property type="entry name" value="LysR family transcriptional regulator"/>
    <property type="match status" value="1"/>
</dbReference>
<dbReference type="CDD" id="cd08438">
    <property type="entry name" value="PBP2_CidR"/>
    <property type="match status" value="1"/>
</dbReference>
<organism evidence="6 7">
    <name type="scientific">Termitidicoccus mucosus</name>
    <dbReference type="NCBI Taxonomy" id="1184151"/>
    <lineage>
        <taxon>Bacteria</taxon>
        <taxon>Pseudomonadati</taxon>
        <taxon>Verrucomicrobiota</taxon>
        <taxon>Opitutia</taxon>
        <taxon>Opitutales</taxon>
        <taxon>Opitutaceae</taxon>
        <taxon>Termitidicoccus</taxon>
    </lineage>
</organism>
<keyword evidence="2" id="KW-0805">Transcription regulation</keyword>
<protein>
    <submittedName>
        <fullName evidence="6">LysR family transcriptional regulator</fullName>
    </submittedName>
</protein>
<evidence type="ECO:0000313" key="6">
    <source>
        <dbReference type="EMBL" id="OAM87655.1"/>
    </source>
</evidence>
<evidence type="ECO:0000259" key="5">
    <source>
        <dbReference type="PROSITE" id="PS50931"/>
    </source>
</evidence>
<dbReference type="AlphaFoldDB" id="A0A178IES3"/>
<evidence type="ECO:0000256" key="3">
    <source>
        <dbReference type="ARBA" id="ARBA00023125"/>
    </source>
</evidence>
<accession>A0A178IES3</accession>
<dbReference type="GO" id="GO:0003700">
    <property type="term" value="F:DNA-binding transcription factor activity"/>
    <property type="evidence" value="ECO:0007669"/>
    <property type="project" value="InterPro"/>
</dbReference>
<dbReference type="EMBL" id="LRRQ01000167">
    <property type="protein sequence ID" value="OAM87655.1"/>
    <property type="molecule type" value="Genomic_DNA"/>
</dbReference>
<dbReference type="Gene3D" id="3.40.190.290">
    <property type="match status" value="1"/>
</dbReference>
<dbReference type="InterPro" id="IPR036390">
    <property type="entry name" value="WH_DNA-bd_sf"/>
</dbReference>
<dbReference type="PROSITE" id="PS50931">
    <property type="entry name" value="HTH_LYSR"/>
    <property type="match status" value="1"/>
</dbReference>
<evidence type="ECO:0000256" key="2">
    <source>
        <dbReference type="ARBA" id="ARBA00023015"/>
    </source>
</evidence>
<dbReference type="PRINTS" id="PR00039">
    <property type="entry name" value="HTHLYSR"/>
</dbReference>
<name>A0A178IES3_9BACT</name>
<dbReference type="InterPro" id="IPR036388">
    <property type="entry name" value="WH-like_DNA-bd_sf"/>
</dbReference>
<comment type="caution">
    <text evidence="6">The sequence shown here is derived from an EMBL/GenBank/DDBJ whole genome shotgun (WGS) entry which is preliminary data.</text>
</comment>
<feature type="domain" description="HTH lysR-type" evidence="5">
    <location>
        <begin position="1"/>
        <end position="58"/>
    </location>
</feature>
<dbReference type="Gene3D" id="1.10.10.10">
    <property type="entry name" value="Winged helix-like DNA-binding domain superfamily/Winged helix DNA-binding domain"/>
    <property type="match status" value="1"/>
</dbReference>
<dbReference type="GO" id="GO:0003677">
    <property type="term" value="F:DNA binding"/>
    <property type="evidence" value="ECO:0007669"/>
    <property type="project" value="UniProtKB-KW"/>
</dbReference>
<dbReference type="Pfam" id="PF00126">
    <property type="entry name" value="HTH_1"/>
    <property type="match status" value="1"/>
</dbReference>
<dbReference type="OrthoDB" id="9803735at2"/>
<sequence length="292" mass="31894">MELRNLRAFVEVIRRGGFSAAAATLNATQPTVSKAIRQLEHDCGAELVDRRASPPRLTDAGEVVYRRAAAMLAERESLLVEMDELRGVRRGRLRLGLPPLGISEVFAPLVAAYRRAFPGVEIELLEGGSRRLEAAVRSGEVELGATLRPVPDEFGWQPVCDEPLVALLPETHALAGRKRVKLAELATSPFVLFEGHFVLNSLIAEACARRGFTPPATARGSQPDFVSALVAAGLGVALLPRLVAASRTLPSVRVALLDETDLRWQLDMIWRRDATLSTAARSWLELLGKRKK</sequence>
<dbReference type="STRING" id="1184151.AW736_22350"/>
<dbReference type="PANTHER" id="PTHR30419">
    <property type="entry name" value="HTH-TYPE TRANSCRIPTIONAL REGULATOR YBHD"/>
    <property type="match status" value="1"/>
</dbReference>
<gene>
    <name evidence="6" type="ORF">AW736_22350</name>
</gene>
<dbReference type="InterPro" id="IPR000847">
    <property type="entry name" value="LysR_HTH_N"/>
</dbReference>
<comment type="similarity">
    <text evidence="1">Belongs to the LysR transcriptional regulatory family.</text>
</comment>
<evidence type="ECO:0000256" key="4">
    <source>
        <dbReference type="ARBA" id="ARBA00023163"/>
    </source>
</evidence>
<dbReference type="SUPFAM" id="SSF46785">
    <property type="entry name" value="Winged helix' DNA-binding domain"/>
    <property type="match status" value="1"/>
</dbReference>
<evidence type="ECO:0000256" key="1">
    <source>
        <dbReference type="ARBA" id="ARBA00009437"/>
    </source>
</evidence>
<dbReference type="RefSeq" id="WP_068772524.1">
    <property type="nucleotide sequence ID" value="NZ_CP109796.1"/>
</dbReference>
<keyword evidence="3" id="KW-0238">DNA-binding</keyword>
<dbReference type="Proteomes" id="UP000078486">
    <property type="component" value="Unassembled WGS sequence"/>
</dbReference>
<dbReference type="Pfam" id="PF03466">
    <property type="entry name" value="LysR_substrate"/>
    <property type="match status" value="1"/>
</dbReference>
<dbReference type="GO" id="GO:0005829">
    <property type="term" value="C:cytosol"/>
    <property type="evidence" value="ECO:0007669"/>
    <property type="project" value="TreeGrafter"/>
</dbReference>
<dbReference type="PANTHER" id="PTHR30419:SF8">
    <property type="entry name" value="NITROGEN ASSIMILATION TRANSCRIPTIONAL ACTIVATOR-RELATED"/>
    <property type="match status" value="1"/>
</dbReference>
<keyword evidence="7" id="KW-1185">Reference proteome</keyword>
<reference evidence="6 7" key="1">
    <citation type="submission" date="2016-01" db="EMBL/GenBank/DDBJ databases">
        <title>High potential of lignocellulose degradation of a new Verrucomicrobia species.</title>
        <authorList>
            <person name="Wang Y."/>
            <person name="Shi Y."/>
            <person name="Qiu Z."/>
            <person name="Liu S."/>
            <person name="Yang H."/>
        </authorList>
    </citation>
    <scope>NUCLEOTIDE SEQUENCE [LARGE SCALE GENOMIC DNA]</scope>
    <source>
        <strain evidence="6 7">TSB47</strain>
    </source>
</reference>
<dbReference type="InterPro" id="IPR005119">
    <property type="entry name" value="LysR_subst-bd"/>
</dbReference>
<proteinExistence type="inferred from homology"/>